<dbReference type="EMBL" id="AGYG01000028">
    <property type="protein sequence ID" value="ENZ34592.1"/>
    <property type="molecule type" value="Genomic_DNA"/>
</dbReference>
<dbReference type="PANTHER" id="PTHR33375:SF1">
    <property type="entry name" value="CHROMOSOME-PARTITIONING PROTEIN PARB-RELATED"/>
    <property type="match status" value="1"/>
</dbReference>
<feature type="domain" description="ParB-like N-terminal" evidence="2">
    <location>
        <begin position="22"/>
        <end position="114"/>
    </location>
</feature>
<dbReference type="HOGENOM" id="CLU_074328_0_0_9"/>
<dbReference type="RefSeq" id="WP_002573207.1">
    <property type="nucleotide sequence ID" value="NZ_KB851156.1"/>
</dbReference>
<dbReference type="GO" id="GO:0007059">
    <property type="term" value="P:chromosome segregation"/>
    <property type="evidence" value="ECO:0007669"/>
    <property type="project" value="TreeGrafter"/>
</dbReference>
<dbReference type="GO" id="GO:0005694">
    <property type="term" value="C:chromosome"/>
    <property type="evidence" value="ECO:0007669"/>
    <property type="project" value="TreeGrafter"/>
</dbReference>
<dbReference type="Proteomes" id="UP000013041">
    <property type="component" value="Unassembled WGS sequence"/>
</dbReference>
<evidence type="ECO:0000313" key="4">
    <source>
        <dbReference type="Proteomes" id="UP000013041"/>
    </source>
</evidence>
<evidence type="ECO:0000259" key="2">
    <source>
        <dbReference type="SMART" id="SM00470"/>
    </source>
</evidence>
<dbReference type="PATRIC" id="fig|997897.5.peg.4188"/>
<dbReference type="InterPro" id="IPR036086">
    <property type="entry name" value="ParB/Sulfiredoxin_sf"/>
</dbReference>
<evidence type="ECO:0000313" key="3">
    <source>
        <dbReference type="EMBL" id="ENZ34592.1"/>
    </source>
</evidence>
<evidence type="ECO:0000256" key="1">
    <source>
        <dbReference type="SAM" id="Coils"/>
    </source>
</evidence>
<dbReference type="InterPro" id="IPR050336">
    <property type="entry name" value="Chromosome_partition/occlusion"/>
</dbReference>
<dbReference type="InterPro" id="IPR003115">
    <property type="entry name" value="ParB_N"/>
</dbReference>
<sequence length="357" mass="39713">MSWSFKELLNTVEASDPDFTEIYLSPYEVEPSESNFYSQENIEELADSMLTVGQQQPTVLGRVDGVYKIISGHRRNLANIHNIECGALPKDYKARYLYKEMTSALFELSLIIGNAFNRKLTPYEETEQAARLKAALIRAREEDGIIIKGKMRDIVADILKTSKTQVARMDKINKGLVPEAKEQFKAGTIGKTAAYETAKLPAEEQKEIAAAAAGGKEVSHKDIAERVKEKQEIKAAQKAAERAEKAAKRAEHSQIAAAQAGIQAEKAAENAEMTATGFTDTAMNQPEPSEEEKQEWSTREWAIYTLRELMLVVSCITEDELLVLQDILMVATERNNVGLYGGAPRSGINTHLTEERE</sequence>
<dbReference type="SMART" id="SM00470">
    <property type="entry name" value="ParB"/>
    <property type="match status" value="1"/>
</dbReference>
<proteinExistence type="predicted"/>
<dbReference type="Gene3D" id="1.10.10.2830">
    <property type="match status" value="1"/>
</dbReference>
<keyword evidence="1" id="KW-0175">Coiled coil</keyword>
<dbReference type="SUPFAM" id="SSF110849">
    <property type="entry name" value="ParB/Sulfiredoxin"/>
    <property type="match status" value="1"/>
</dbReference>
<feature type="coiled-coil region" evidence="1">
    <location>
        <begin position="226"/>
        <end position="253"/>
    </location>
</feature>
<dbReference type="GO" id="GO:0045881">
    <property type="term" value="P:positive regulation of sporulation resulting in formation of a cellular spore"/>
    <property type="evidence" value="ECO:0007669"/>
    <property type="project" value="TreeGrafter"/>
</dbReference>
<gene>
    <name evidence="3" type="ORF">HMPREF1097_03979</name>
</gene>
<dbReference type="Pfam" id="PF02195">
    <property type="entry name" value="ParB_N"/>
    <property type="match status" value="1"/>
</dbReference>
<protein>
    <recommendedName>
        <fullName evidence="2">ParB-like N-terminal domain-containing protein</fullName>
    </recommendedName>
</protein>
<organism evidence="3 4">
    <name type="scientific">Enterocloster bolteae 90B8</name>
    <dbReference type="NCBI Taxonomy" id="997897"/>
    <lineage>
        <taxon>Bacteria</taxon>
        <taxon>Bacillati</taxon>
        <taxon>Bacillota</taxon>
        <taxon>Clostridia</taxon>
        <taxon>Lachnospirales</taxon>
        <taxon>Lachnospiraceae</taxon>
        <taxon>Enterocloster</taxon>
    </lineage>
</organism>
<name>R0AR95_9FIRM</name>
<comment type="caution">
    <text evidence="3">The sequence shown here is derived from an EMBL/GenBank/DDBJ whole genome shotgun (WGS) entry which is preliminary data.</text>
</comment>
<dbReference type="Gene3D" id="3.90.1530.30">
    <property type="match status" value="1"/>
</dbReference>
<reference evidence="3 4" key="1">
    <citation type="submission" date="2013-01" db="EMBL/GenBank/DDBJ databases">
        <title>The Genome Sequence of Clostridium bolteae 90B8.</title>
        <authorList>
            <consortium name="The Broad Institute Genome Sequencing Platform"/>
            <person name="Earl A."/>
            <person name="Ward D."/>
            <person name="Feldgarden M."/>
            <person name="Gevers D."/>
            <person name="Courvalin P."/>
            <person name="Lambert T."/>
            <person name="Walker B."/>
            <person name="Young S.K."/>
            <person name="Zeng Q."/>
            <person name="Gargeya S."/>
            <person name="Fitzgerald M."/>
            <person name="Haas B."/>
            <person name="Abouelleil A."/>
            <person name="Alvarado L."/>
            <person name="Arachchi H.M."/>
            <person name="Berlin A.M."/>
            <person name="Chapman S.B."/>
            <person name="Dewar J."/>
            <person name="Goldberg J."/>
            <person name="Griggs A."/>
            <person name="Gujja S."/>
            <person name="Hansen M."/>
            <person name="Howarth C."/>
            <person name="Imamovic A."/>
            <person name="Larimer J."/>
            <person name="McCowan C."/>
            <person name="Murphy C."/>
            <person name="Neiman D."/>
            <person name="Pearson M."/>
            <person name="Priest M."/>
            <person name="Roberts A."/>
            <person name="Saif S."/>
            <person name="Shea T."/>
            <person name="Sisk P."/>
            <person name="Sykes S."/>
            <person name="Wortman J."/>
            <person name="Nusbaum C."/>
            <person name="Birren B."/>
        </authorList>
    </citation>
    <scope>NUCLEOTIDE SEQUENCE [LARGE SCALE GENOMIC DNA]</scope>
    <source>
        <strain evidence="3 4">90B8</strain>
    </source>
</reference>
<dbReference type="AlphaFoldDB" id="R0AR95"/>
<dbReference type="PANTHER" id="PTHR33375">
    <property type="entry name" value="CHROMOSOME-PARTITIONING PROTEIN PARB-RELATED"/>
    <property type="match status" value="1"/>
</dbReference>
<dbReference type="SUPFAM" id="SSF109709">
    <property type="entry name" value="KorB DNA-binding domain-like"/>
    <property type="match status" value="1"/>
</dbReference>
<accession>R0AR95</accession>